<feature type="transmembrane region" description="Helical" evidence="7">
    <location>
        <begin position="84"/>
        <end position="102"/>
    </location>
</feature>
<dbReference type="VEuPathDB" id="FungiDB:PABG_00232"/>
<reference evidence="8 9" key="1">
    <citation type="submission" date="2016-06" db="EMBL/GenBank/DDBJ databases">
        <authorList>
            <person name="Kjaerup R.B."/>
            <person name="Dalgaard T.S."/>
            <person name="Juul-Madsen H.R."/>
        </authorList>
    </citation>
    <scope>NUCLEOTIDE SEQUENCE [LARGE SCALE GENOMIC DNA]</scope>
    <source>
        <strain evidence="8 9">Pb300</strain>
    </source>
</reference>
<dbReference type="InterPro" id="IPR051668">
    <property type="entry name" value="ATG33"/>
</dbReference>
<dbReference type="VEuPathDB" id="FungiDB:PADG_02634"/>
<dbReference type="GO" id="GO:0016236">
    <property type="term" value="P:macroautophagy"/>
    <property type="evidence" value="ECO:0007669"/>
    <property type="project" value="TreeGrafter"/>
</dbReference>
<evidence type="ECO:0000256" key="3">
    <source>
        <dbReference type="ARBA" id="ARBA00022989"/>
    </source>
</evidence>
<dbReference type="GO" id="GO:0000422">
    <property type="term" value="P:autophagy of mitochondrion"/>
    <property type="evidence" value="ECO:0007669"/>
    <property type="project" value="TreeGrafter"/>
</dbReference>
<keyword evidence="4 7" id="KW-0472">Membrane</keyword>
<evidence type="ECO:0000313" key="8">
    <source>
        <dbReference type="EMBL" id="ODH44344.1"/>
    </source>
</evidence>
<evidence type="ECO:0000313" key="9">
    <source>
        <dbReference type="Proteomes" id="UP000242814"/>
    </source>
</evidence>
<dbReference type="EMBL" id="LZYO01000019">
    <property type="protein sequence ID" value="ODH44344.1"/>
    <property type="molecule type" value="Genomic_DNA"/>
</dbReference>
<dbReference type="PANTHER" id="PTHR37278">
    <property type="entry name" value="AUTOPHAGY-RELATED PROTEIN 33-RELATED"/>
    <property type="match status" value="1"/>
</dbReference>
<keyword evidence="3 7" id="KW-1133">Transmembrane helix</keyword>
<dbReference type="AlphaFoldDB" id="A0A1D2JN31"/>
<evidence type="ECO:0000256" key="5">
    <source>
        <dbReference type="ARBA" id="ARBA00038013"/>
    </source>
</evidence>
<comment type="subcellular location">
    <subcellularLocation>
        <location evidence="1">Membrane</location>
        <topology evidence="1">Multi-pass membrane protein</topology>
    </subcellularLocation>
</comment>
<gene>
    <name evidence="8" type="ORF">ACO22_00877</name>
</gene>
<evidence type="ECO:0000256" key="4">
    <source>
        <dbReference type="ARBA" id="ARBA00023136"/>
    </source>
</evidence>
<protein>
    <submittedName>
        <fullName evidence="8">Uncharacterized protein</fullName>
    </submittedName>
</protein>
<evidence type="ECO:0000256" key="1">
    <source>
        <dbReference type="ARBA" id="ARBA00004141"/>
    </source>
</evidence>
<feature type="transmembrane region" description="Helical" evidence="7">
    <location>
        <begin position="108"/>
        <end position="133"/>
    </location>
</feature>
<evidence type="ECO:0000256" key="6">
    <source>
        <dbReference type="SAM" id="MobiDB-lite"/>
    </source>
</evidence>
<dbReference type="Proteomes" id="UP000242814">
    <property type="component" value="Unassembled WGS sequence"/>
</dbReference>
<feature type="transmembrane region" description="Helical" evidence="7">
    <location>
        <begin position="58"/>
        <end position="77"/>
    </location>
</feature>
<feature type="compositionally biased region" description="Low complexity" evidence="6">
    <location>
        <begin position="169"/>
        <end position="183"/>
    </location>
</feature>
<accession>A0A1D2JN31</accession>
<sequence>MACPITISKFVGTISLGLLTGISYATSAITIPSLQSFPNAGAASLTLKEVQLHTRKHVLRLSHIAALALLTAFTLSSPHRRHPYLIWTALMSIIGGTGLEWWHNGKTITWGCLSAGCLGFGSCSRSGFGVISWGHDRARAGRSILVRGEEDDFNGNGSEIEIVGEEDASSATAATASNTATPPTDEDSDVNGETVQNEMEKERKFLKLRTWVLGLGFSMGVVGIWGDGA</sequence>
<comment type="similarity">
    <text evidence="5">Belongs to the ATG33 family.</text>
</comment>
<dbReference type="PANTHER" id="PTHR37278:SF1">
    <property type="entry name" value="AUTOPHAGY-RELATED PROTEIN 33-RELATED"/>
    <property type="match status" value="1"/>
</dbReference>
<evidence type="ECO:0000256" key="7">
    <source>
        <dbReference type="SAM" id="Phobius"/>
    </source>
</evidence>
<proteinExistence type="inferred from homology"/>
<evidence type="ECO:0000256" key="2">
    <source>
        <dbReference type="ARBA" id="ARBA00022692"/>
    </source>
</evidence>
<keyword evidence="2 7" id="KW-0812">Transmembrane</keyword>
<feature type="region of interest" description="Disordered" evidence="6">
    <location>
        <begin position="165"/>
        <end position="196"/>
    </location>
</feature>
<name>A0A1D2JN31_PARBR</name>
<dbReference type="GO" id="GO:0005741">
    <property type="term" value="C:mitochondrial outer membrane"/>
    <property type="evidence" value="ECO:0007669"/>
    <property type="project" value="TreeGrafter"/>
</dbReference>
<comment type="caution">
    <text evidence="8">The sequence shown here is derived from an EMBL/GenBank/DDBJ whole genome shotgun (WGS) entry which is preliminary data.</text>
</comment>
<feature type="transmembrane region" description="Helical" evidence="7">
    <location>
        <begin position="208"/>
        <end position="226"/>
    </location>
</feature>
<organism evidence="8 9">
    <name type="scientific">Paracoccidioides brasiliensis</name>
    <dbReference type="NCBI Taxonomy" id="121759"/>
    <lineage>
        <taxon>Eukaryota</taxon>
        <taxon>Fungi</taxon>
        <taxon>Dikarya</taxon>
        <taxon>Ascomycota</taxon>
        <taxon>Pezizomycotina</taxon>
        <taxon>Eurotiomycetes</taxon>
        <taxon>Eurotiomycetidae</taxon>
        <taxon>Onygenales</taxon>
        <taxon>Ajellomycetaceae</taxon>
        <taxon>Paracoccidioides</taxon>
    </lineage>
</organism>